<dbReference type="Gene3D" id="1.50.10.10">
    <property type="match status" value="1"/>
</dbReference>
<feature type="domain" description="Alpha fucosidase A-like C-terminal" evidence="3">
    <location>
        <begin position="752"/>
        <end position="799"/>
    </location>
</feature>
<name>A0A6A6U2E0_9PEZI</name>
<dbReference type="InterPro" id="IPR049053">
    <property type="entry name" value="AFCA-like_C"/>
</dbReference>
<dbReference type="PANTHER" id="PTHR31084:SF3">
    <property type="entry name" value="ALPHA-FUCOSIDASE A"/>
    <property type="match status" value="1"/>
</dbReference>
<evidence type="ECO:0000256" key="1">
    <source>
        <dbReference type="SAM" id="SignalP"/>
    </source>
</evidence>
<dbReference type="EMBL" id="MU004241">
    <property type="protein sequence ID" value="KAF2665114.1"/>
    <property type="molecule type" value="Genomic_DNA"/>
</dbReference>
<dbReference type="InterPro" id="IPR008928">
    <property type="entry name" value="6-hairpin_glycosidase_sf"/>
</dbReference>
<evidence type="ECO:0000313" key="5">
    <source>
        <dbReference type="EMBL" id="KAF2665114.1"/>
    </source>
</evidence>
<dbReference type="OrthoDB" id="2848340at2759"/>
<feature type="signal peptide" evidence="1">
    <location>
        <begin position="1"/>
        <end position="28"/>
    </location>
</feature>
<keyword evidence="6" id="KW-1185">Reference proteome</keyword>
<dbReference type="GO" id="GO:0004560">
    <property type="term" value="F:alpha-L-fucosidase activity"/>
    <property type="evidence" value="ECO:0007669"/>
    <property type="project" value="InterPro"/>
</dbReference>
<dbReference type="Pfam" id="PF21307">
    <property type="entry name" value="Glyco_hydro_95_C"/>
    <property type="match status" value="1"/>
</dbReference>
<dbReference type="GO" id="GO:0005975">
    <property type="term" value="P:carbohydrate metabolic process"/>
    <property type="evidence" value="ECO:0007669"/>
    <property type="project" value="InterPro"/>
</dbReference>
<evidence type="ECO:0000259" key="3">
    <source>
        <dbReference type="Pfam" id="PF21307"/>
    </source>
</evidence>
<dbReference type="InterPro" id="IPR016518">
    <property type="entry name" value="Alpha-L-fucosidase"/>
</dbReference>
<dbReference type="Proteomes" id="UP000799302">
    <property type="component" value="Unassembled WGS sequence"/>
</dbReference>
<evidence type="ECO:0000313" key="6">
    <source>
        <dbReference type="Proteomes" id="UP000799302"/>
    </source>
</evidence>
<proteinExistence type="predicted"/>
<sequence>MARSSAQSTLPTALVLAVFALLFSIIEAKALWSLSPASSGRFIRESFPVGNGRLGALPFGQPGQEKLNLNLDSLWSGGPFESAKYNGGNPSEVAAASLAGIRDNIFRDGTGSLAGILGSNNNYGSYRVLANLSVVIQGITRYAHYNRSLDLSTGVHSTTFVGNDNNNYTSAAYCSYPAKACIYRLSSTGALPNIAVALENRLVQPSLYNATCDNSMVRLAGVTQHGDSTKPQGMEYDVIARLSTGALGMPMSSCSKNSKGTIVVTGSAYGGDSKLNTFSVIVGAASDYDPTQGTAESKFSFRGPKPGTALAKLTAQSSVKLETKLLTAHQQDYARLMSGFELDLYDPWKTSEYPSETLQFEADPSVAQGDPYVEGLLFDYARHLFISSSRDDSLPPNLQGRWADGLESAWSGDYHANINLQMNHWFADQVGLGHLQEALFKYIVNTWVPRGTETAHLLYNSPGWVVHDEINIFGHTGMKNTAEWANYPAAAAWMMQTIFDHWDYTRDLGWLQTTGYNLLRQVSQFWMAQLQQDRYTKDNTLVVNPCNSPEKGPTTFGCAHYQQVIHQLFTTTLAAANAVNDVDTEFTGKLTQLLTMLDKGLAYTSWGGIREFKLPESMGHDTLGDKHRHLSHLVGWYPGYSIASFQDGYANSSIQAAVAASLRSRGNGKADGNTGWAKVWRAAAWARLNDTEQADYHLRYAIYQNIGQNGLSIYDGANGPFQIDANFGLAGAMLAMLVYDVPAKLESTEMRQVVLGPAIPSRWGPGKVKGLRLRGGTVLDMEWNNRGVVGRVAVQKRGEPVAFYSKENKLIGRLT</sequence>
<dbReference type="InterPro" id="IPR012341">
    <property type="entry name" value="6hp_glycosidase-like_sf"/>
</dbReference>
<accession>A0A6A6U2E0</accession>
<feature type="chain" id="PRO_5025670285" evidence="1">
    <location>
        <begin position="29"/>
        <end position="815"/>
    </location>
</feature>
<protein>
    <submittedName>
        <fullName evidence="5">Glycoside hydrolase family 95 protein-like protein</fullName>
    </submittedName>
</protein>
<dbReference type="PANTHER" id="PTHR31084">
    <property type="entry name" value="ALPHA-L-FUCOSIDASE 2"/>
    <property type="match status" value="1"/>
</dbReference>
<gene>
    <name evidence="5" type="ORF">BT63DRAFT_406268</name>
</gene>
<keyword evidence="5" id="KW-0378">Hydrolase</keyword>
<organism evidence="5 6">
    <name type="scientific">Microthyrium microscopicum</name>
    <dbReference type="NCBI Taxonomy" id="703497"/>
    <lineage>
        <taxon>Eukaryota</taxon>
        <taxon>Fungi</taxon>
        <taxon>Dikarya</taxon>
        <taxon>Ascomycota</taxon>
        <taxon>Pezizomycotina</taxon>
        <taxon>Dothideomycetes</taxon>
        <taxon>Dothideomycetes incertae sedis</taxon>
        <taxon>Microthyriales</taxon>
        <taxon>Microthyriaceae</taxon>
        <taxon>Microthyrium</taxon>
    </lineage>
</organism>
<feature type="domain" description="Glycosyl hydrolase family 95 catalytic" evidence="4">
    <location>
        <begin position="324"/>
        <end position="737"/>
    </location>
</feature>
<keyword evidence="1" id="KW-0732">Signal</keyword>
<reference evidence="5" key="1">
    <citation type="journal article" date="2020" name="Stud. Mycol.">
        <title>101 Dothideomycetes genomes: a test case for predicting lifestyles and emergence of pathogens.</title>
        <authorList>
            <person name="Haridas S."/>
            <person name="Albert R."/>
            <person name="Binder M."/>
            <person name="Bloem J."/>
            <person name="Labutti K."/>
            <person name="Salamov A."/>
            <person name="Andreopoulos B."/>
            <person name="Baker S."/>
            <person name="Barry K."/>
            <person name="Bills G."/>
            <person name="Bluhm B."/>
            <person name="Cannon C."/>
            <person name="Castanera R."/>
            <person name="Culley D."/>
            <person name="Daum C."/>
            <person name="Ezra D."/>
            <person name="Gonzalez J."/>
            <person name="Henrissat B."/>
            <person name="Kuo A."/>
            <person name="Liang C."/>
            <person name="Lipzen A."/>
            <person name="Lutzoni F."/>
            <person name="Magnuson J."/>
            <person name="Mondo S."/>
            <person name="Nolan M."/>
            <person name="Ohm R."/>
            <person name="Pangilinan J."/>
            <person name="Park H.-J."/>
            <person name="Ramirez L."/>
            <person name="Alfaro M."/>
            <person name="Sun H."/>
            <person name="Tritt A."/>
            <person name="Yoshinaga Y."/>
            <person name="Zwiers L.-H."/>
            <person name="Turgeon B."/>
            <person name="Goodwin S."/>
            <person name="Spatafora J."/>
            <person name="Crous P."/>
            <person name="Grigoriev I."/>
        </authorList>
    </citation>
    <scope>NUCLEOTIDE SEQUENCE</scope>
    <source>
        <strain evidence="5">CBS 115976</strain>
    </source>
</reference>
<evidence type="ECO:0000259" key="4">
    <source>
        <dbReference type="Pfam" id="PF22124"/>
    </source>
</evidence>
<dbReference type="Pfam" id="PF14498">
    <property type="entry name" value="Glyco_hyd_65N_2"/>
    <property type="match status" value="1"/>
</dbReference>
<dbReference type="Pfam" id="PF22124">
    <property type="entry name" value="Glyco_hydro_95_cat"/>
    <property type="match status" value="1"/>
</dbReference>
<evidence type="ECO:0000259" key="2">
    <source>
        <dbReference type="Pfam" id="PF14498"/>
    </source>
</evidence>
<dbReference type="PIRSF" id="PIRSF007663">
    <property type="entry name" value="UCP007663"/>
    <property type="match status" value="1"/>
</dbReference>
<dbReference type="InterPro" id="IPR027414">
    <property type="entry name" value="GH95_N_dom"/>
</dbReference>
<dbReference type="AlphaFoldDB" id="A0A6A6U2E0"/>
<feature type="domain" description="Glycosyl hydrolase family 95 N-terminal" evidence="2">
    <location>
        <begin position="31"/>
        <end position="290"/>
    </location>
</feature>
<dbReference type="InterPro" id="IPR054363">
    <property type="entry name" value="GH95_cat"/>
</dbReference>
<dbReference type="SUPFAM" id="SSF48208">
    <property type="entry name" value="Six-hairpin glycosidases"/>
    <property type="match status" value="1"/>
</dbReference>